<reference evidence="3" key="1">
    <citation type="submission" date="2013-09" db="EMBL/GenBank/DDBJ databases">
        <title>The Genome Sequence of Anopheles culicifacies species A.</title>
        <authorList>
            <consortium name="The Broad Institute Genomics Platform"/>
            <person name="Neafsey D.E."/>
            <person name="Besansky N."/>
            <person name="Howell P."/>
            <person name="Walton C."/>
            <person name="Young S.K."/>
            <person name="Zeng Q."/>
            <person name="Gargeya S."/>
            <person name="Fitzgerald M."/>
            <person name="Haas B."/>
            <person name="Abouelleil A."/>
            <person name="Allen A.W."/>
            <person name="Alvarado L."/>
            <person name="Arachchi H.M."/>
            <person name="Berlin A.M."/>
            <person name="Chapman S.B."/>
            <person name="Gainer-Dewar J."/>
            <person name="Goldberg J."/>
            <person name="Griggs A."/>
            <person name="Gujja S."/>
            <person name="Hansen M."/>
            <person name="Howarth C."/>
            <person name="Imamovic A."/>
            <person name="Ireland A."/>
            <person name="Larimer J."/>
            <person name="McCowan C."/>
            <person name="Murphy C."/>
            <person name="Pearson M."/>
            <person name="Poon T.W."/>
            <person name="Priest M."/>
            <person name="Roberts A."/>
            <person name="Saif S."/>
            <person name="Shea T."/>
            <person name="Sisk P."/>
            <person name="Sykes S."/>
            <person name="Wortman J."/>
            <person name="Nusbaum C."/>
            <person name="Birren B."/>
        </authorList>
    </citation>
    <scope>NUCLEOTIDE SEQUENCE [LARGE SCALE GENOMIC DNA]</scope>
    <source>
        <strain evidence="3">A-37</strain>
    </source>
</reference>
<evidence type="ECO:0000313" key="3">
    <source>
        <dbReference type="Proteomes" id="UP000075883"/>
    </source>
</evidence>
<organism evidence="2 3">
    <name type="scientific">Anopheles culicifacies</name>
    <dbReference type="NCBI Taxonomy" id="139723"/>
    <lineage>
        <taxon>Eukaryota</taxon>
        <taxon>Metazoa</taxon>
        <taxon>Ecdysozoa</taxon>
        <taxon>Arthropoda</taxon>
        <taxon>Hexapoda</taxon>
        <taxon>Insecta</taxon>
        <taxon>Pterygota</taxon>
        <taxon>Neoptera</taxon>
        <taxon>Endopterygota</taxon>
        <taxon>Diptera</taxon>
        <taxon>Nematocera</taxon>
        <taxon>Culicoidea</taxon>
        <taxon>Culicidae</taxon>
        <taxon>Anophelinae</taxon>
        <taxon>Anopheles</taxon>
        <taxon>culicifacies species complex</taxon>
    </lineage>
</organism>
<sequence length="159" mass="17669">MYCAFFRLFYFAFIIRIVTWDAPKYHSPPPGTAGSKDSTEPSSMCMWINPHPSTGPSPSVLDFSASGPVSHLRPAPFKCITFASQTRTLAMAQAPVCAPSTLIHAKIIADEETEKCRIAFDYASTNRSIWHSLCDRDDHDAGDNRCDPLHRIQVQHTVA</sequence>
<protein>
    <submittedName>
        <fullName evidence="2">Uncharacterized protein</fullName>
    </submittedName>
</protein>
<dbReference type="Proteomes" id="UP000075883">
    <property type="component" value="Unassembled WGS sequence"/>
</dbReference>
<dbReference type="EnsemblMetazoa" id="ACUA019920-RA">
    <property type="protein sequence ID" value="ACUA019920-PA"/>
    <property type="gene ID" value="ACUA019920"/>
</dbReference>
<reference evidence="2" key="2">
    <citation type="submission" date="2020-05" db="UniProtKB">
        <authorList>
            <consortium name="EnsemblMetazoa"/>
        </authorList>
    </citation>
    <scope>IDENTIFICATION</scope>
    <source>
        <strain evidence="2">A-37</strain>
    </source>
</reference>
<feature type="signal peptide" evidence="1">
    <location>
        <begin position="1"/>
        <end position="20"/>
    </location>
</feature>
<evidence type="ECO:0000256" key="1">
    <source>
        <dbReference type="SAM" id="SignalP"/>
    </source>
</evidence>
<name>A0A182MJP0_9DIPT</name>
<dbReference type="EMBL" id="AXCM01001312">
    <property type="status" value="NOT_ANNOTATED_CDS"/>
    <property type="molecule type" value="Genomic_DNA"/>
</dbReference>
<dbReference type="AlphaFoldDB" id="A0A182MJP0"/>
<accession>A0A182MJP0</accession>
<keyword evidence="3" id="KW-1185">Reference proteome</keyword>
<feature type="chain" id="PRO_5008128526" evidence="1">
    <location>
        <begin position="21"/>
        <end position="159"/>
    </location>
</feature>
<dbReference type="VEuPathDB" id="VectorBase:ACUA019920"/>
<proteinExistence type="predicted"/>
<evidence type="ECO:0000313" key="2">
    <source>
        <dbReference type="EnsemblMetazoa" id="ACUA019920-PA"/>
    </source>
</evidence>
<keyword evidence="1" id="KW-0732">Signal</keyword>